<reference evidence="2" key="2">
    <citation type="submission" date="2019-10" db="EMBL/GenBank/DDBJ databases">
        <title>A de novo genome assembly of a pear dwarfing rootstock.</title>
        <authorList>
            <person name="Wang F."/>
            <person name="Wang J."/>
            <person name="Li S."/>
            <person name="Zhang Y."/>
            <person name="Fang M."/>
            <person name="Ma L."/>
            <person name="Zhao Y."/>
            <person name="Jiang S."/>
        </authorList>
    </citation>
    <scope>NUCLEOTIDE SEQUENCE [LARGE SCALE GENOMIC DNA]</scope>
</reference>
<comment type="caution">
    <text evidence="1">The sequence shown here is derived from an EMBL/GenBank/DDBJ whole genome shotgun (WGS) entry which is preliminary data.</text>
</comment>
<sequence>MKKTEKKVNVVKGEAGWWQGVVRPICLMEFCIYSVLERYSSLLWTTERGGLNLGADGEAYCSTPSRFQGLNQLLAAANLIPLATEMCLIIPNSELVQLQKFEKDSYNFFYLG</sequence>
<accession>A0A5N5HRX2</accession>
<reference evidence="1 2" key="3">
    <citation type="submission" date="2019-11" db="EMBL/GenBank/DDBJ databases">
        <title>A de novo genome assembly of a pear dwarfing rootstock.</title>
        <authorList>
            <person name="Wang F."/>
            <person name="Wang J."/>
            <person name="Li S."/>
            <person name="Zhang Y."/>
            <person name="Fang M."/>
            <person name="Ma L."/>
            <person name="Zhao Y."/>
            <person name="Jiang S."/>
        </authorList>
    </citation>
    <scope>NUCLEOTIDE SEQUENCE [LARGE SCALE GENOMIC DNA]</scope>
    <source>
        <strain evidence="1">S2</strain>
        <tissue evidence="1">Leaf</tissue>
    </source>
</reference>
<evidence type="ECO:0000313" key="2">
    <source>
        <dbReference type="Proteomes" id="UP000327157"/>
    </source>
</evidence>
<organism evidence="1 2">
    <name type="scientific">Pyrus ussuriensis x Pyrus communis</name>
    <dbReference type="NCBI Taxonomy" id="2448454"/>
    <lineage>
        <taxon>Eukaryota</taxon>
        <taxon>Viridiplantae</taxon>
        <taxon>Streptophyta</taxon>
        <taxon>Embryophyta</taxon>
        <taxon>Tracheophyta</taxon>
        <taxon>Spermatophyta</taxon>
        <taxon>Magnoliopsida</taxon>
        <taxon>eudicotyledons</taxon>
        <taxon>Gunneridae</taxon>
        <taxon>Pentapetalae</taxon>
        <taxon>rosids</taxon>
        <taxon>fabids</taxon>
        <taxon>Rosales</taxon>
        <taxon>Rosaceae</taxon>
        <taxon>Amygdaloideae</taxon>
        <taxon>Maleae</taxon>
        <taxon>Pyrus</taxon>
    </lineage>
</organism>
<name>A0A5N5HRX2_9ROSA</name>
<dbReference type="Proteomes" id="UP000327157">
    <property type="component" value="Chromosome 12"/>
</dbReference>
<evidence type="ECO:0000313" key="1">
    <source>
        <dbReference type="EMBL" id="KAB2630595.1"/>
    </source>
</evidence>
<keyword evidence="2" id="KW-1185">Reference proteome</keyword>
<dbReference type="EMBL" id="SMOL01000143">
    <property type="protein sequence ID" value="KAB2630595.1"/>
    <property type="molecule type" value="Genomic_DNA"/>
</dbReference>
<dbReference type="AlphaFoldDB" id="A0A5N5HRX2"/>
<gene>
    <name evidence="1" type="ORF">D8674_008114</name>
</gene>
<reference evidence="1 2" key="1">
    <citation type="submission" date="2019-09" db="EMBL/GenBank/DDBJ databases">
        <authorList>
            <person name="Ou C."/>
        </authorList>
    </citation>
    <scope>NUCLEOTIDE SEQUENCE [LARGE SCALE GENOMIC DNA]</scope>
    <source>
        <strain evidence="1">S2</strain>
        <tissue evidence="1">Leaf</tissue>
    </source>
</reference>
<proteinExistence type="predicted"/>
<protein>
    <submittedName>
        <fullName evidence="1">Uncharacterized protein</fullName>
    </submittedName>
</protein>